<dbReference type="Proteomes" id="UP001221142">
    <property type="component" value="Unassembled WGS sequence"/>
</dbReference>
<accession>A0AAD7CBN0</accession>
<evidence type="ECO:0000313" key="3">
    <source>
        <dbReference type="Proteomes" id="UP001221142"/>
    </source>
</evidence>
<dbReference type="EMBL" id="JARKIF010000003">
    <property type="protein sequence ID" value="KAJ7644354.1"/>
    <property type="molecule type" value="Genomic_DNA"/>
</dbReference>
<evidence type="ECO:0000313" key="2">
    <source>
        <dbReference type="EMBL" id="KAJ7644354.1"/>
    </source>
</evidence>
<comment type="caution">
    <text evidence="2">The sequence shown here is derived from an EMBL/GenBank/DDBJ whole genome shotgun (WGS) entry which is preliminary data.</text>
</comment>
<dbReference type="AlphaFoldDB" id="A0AAD7CBN0"/>
<organism evidence="2 3">
    <name type="scientific">Roridomyces roridus</name>
    <dbReference type="NCBI Taxonomy" id="1738132"/>
    <lineage>
        <taxon>Eukaryota</taxon>
        <taxon>Fungi</taxon>
        <taxon>Dikarya</taxon>
        <taxon>Basidiomycota</taxon>
        <taxon>Agaricomycotina</taxon>
        <taxon>Agaricomycetes</taxon>
        <taxon>Agaricomycetidae</taxon>
        <taxon>Agaricales</taxon>
        <taxon>Marasmiineae</taxon>
        <taxon>Mycenaceae</taxon>
        <taxon>Roridomyces</taxon>
    </lineage>
</organism>
<feature type="region of interest" description="Disordered" evidence="1">
    <location>
        <begin position="106"/>
        <end position="165"/>
    </location>
</feature>
<name>A0AAD7CBN0_9AGAR</name>
<sequence length="451" mass="49382">MADEAARTLYGRHRASAAQNNTPTTPRRNRENRGSASTVTPRRGPRREIAAPSPPPIEYSYGVSPISSEIEELEFPVDVLRGEITTTIYKSPQKIERERKMREEVIVISDDDKPAAPSPTRPRPRKKRRLAKEPKGPVEVILIDSSGDETPKRRPPNPMPPPNAEVQEMNVDVEESIAPVIPFEKPANRVVQAHEPVVAHEPGVAHEPVVTHELAVALELAVHPWSRLTPETDETRLALEREFDQALAALTVSEPPLTTNPRASSGVPASDEHDSPTVHPPCPTVPHRPMVIVRRCIRPRRGACRGRGALTMRRITTLKPPRKKTTVVQLASPNPKPVLDGKEPPVVRDNQEAASAPGSAHSFMFSSSYFKTCEMVARAKGVGVLEKFREYSRAGTAAERAGPKQGEGQGAFANGYTPPESPTSDVAVTPMVLCFTDPIPWGPLKQKLGGR</sequence>
<protein>
    <submittedName>
        <fullName evidence="2">Uncharacterized protein</fullName>
    </submittedName>
</protein>
<keyword evidence="3" id="KW-1185">Reference proteome</keyword>
<evidence type="ECO:0000256" key="1">
    <source>
        <dbReference type="SAM" id="MobiDB-lite"/>
    </source>
</evidence>
<feature type="region of interest" description="Disordered" evidence="1">
    <location>
        <begin position="1"/>
        <end position="62"/>
    </location>
</feature>
<gene>
    <name evidence="2" type="ORF">FB45DRAFT_294023</name>
</gene>
<feature type="region of interest" description="Disordered" evidence="1">
    <location>
        <begin position="321"/>
        <end position="344"/>
    </location>
</feature>
<feature type="region of interest" description="Disordered" evidence="1">
    <location>
        <begin position="396"/>
        <end position="423"/>
    </location>
</feature>
<feature type="region of interest" description="Disordered" evidence="1">
    <location>
        <begin position="252"/>
        <end position="285"/>
    </location>
</feature>
<proteinExistence type="predicted"/>
<reference evidence="2" key="1">
    <citation type="submission" date="2023-03" db="EMBL/GenBank/DDBJ databases">
        <title>Massive genome expansion in bonnet fungi (Mycena s.s.) driven by repeated elements and novel gene families across ecological guilds.</title>
        <authorList>
            <consortium name="Lawrence Berkeley National Laboratory"/>
            <person name="Harder C.B."/>
            <person name="Miyauchi S."/>
            <person name="Viragh M."/>
            <person name="Kuo A."/>
            <person name="Thoen E."/>
            <person name="Andreopoulos B."/>
            <person name="Lu D."/>
            <person name="Skrede I."/>
            <person name="Drula E."/>
            <person name="Henrissat B."/>
            <person name="Morin E."/>
            <person name="Kohler A."/>
            <person name="Barry K."/>
            <person name="LaButti K."/>
            <person name="Morin E."/>
            <person name="Salamov A."/>
            <person name="Lipzen A."/>
            <person name="Mereny Z."/>
            <person name="Hegedus B."/>
            <person name="Baldrian P."/>
            <person name="Stursova M."/>
            <person name="Weitz H."/>
            <person name="Taylor A."/>
            <person name="Grigoriev I.V."/>
            <person name="Nagy L.G."/>
            <person name="Martin F."/>
            <person name="Kauserud H."/>
        </authorList>
    </citation>
    <scope>NUCLEOTIDE SEQUENCE</scope>
    <source>
        <strain evidence="2">9284</strain>
    </source>
</reference>